<name>A0A0J8RYM7_COCIT</name>
<proteinExistence type="predicted"/>
<organism evidence="1 2">
    <name type="scientific">Coccidioides immitis H538.4</name>
    <dbReference type="NCBI Taxonomy" id="396776"/>
    <lineage>
        <taxon>Eukaryota</taxon>
        <taxon>Fungi</taxon>
        <taxon>Dikarya</taxon>
        <taxon>Ascomycota</taxon>
        <taxon>Pezizomycotina</taxon>
        <taxon>Eurotiomycetes</taxon>
        <taxon>Eurotiomycetidae</taxon>
        <taxon>Onygenales</taxon>
        <taxon>Onygenaceae</taxon>
        <taxon>Coccidioides</taxon>
    </lineage>
</organism>
<evidence type="ECO:0000313" key="2">
    <source>
        <dbReference type="Proteomes" id="UP000054563"/>
    </source>
</evidence>
<dbReference type="Proteomes" id="UP000054563">
    <property type="component" value="Unassembled WGS sequence"/>
</dbReference>
<dbReference type="EMBL" id="DS017014">
    <property type="protein sequence ID" value="KMU89686.1"/>
    <property type="molecule type" value="Genomic_DNA"/>
</dbReference>
<evidence type="ECO:0000313" key="1">
    <source>
        <dbReference type="EMBL" id="KMU89686.1"/>
    </source>
</evidence>
<protein>
    <submittedName>
        <fullName evidence="1">Uncharacterized protein</fullName>
    </submittedName>
</protein>
<dbReference type="VEuPathDB" id="FungiDB:CIHG_07493"/>
<gene>
    <name evidence="1" type="ORF">CIHG_07493</name>
</gene>
<sequence>MAPFYIYKHLPPKALRQVNGLCGPPREEPPFSTSLTWEENAQDVGSDHRLSSRIDKLGVRIDCDLNDAPHANGTPTHGGQRGLPHLFPAQHVVILGYGRDNALRSPKTASGCVMTMPDVLCVVLTQRTMASWLRWRARLLSVARAVLRASGPS</sequence>
<reference evidence="2" key="1">
    <citation type="journal article" date="2010" name="Genome Res.">
        <title>Population genomic sequencing of Coccidioides fungi reveals recent hybridization and transposon control.</title>
        <authorList>
            <person name="Neafsey D.E."/>
            <person name="Barker B.M."/>
            <person name="Sharpton T.J."/>
            <person name="Stajich J.E."/>
            <person name="Park D.J."/>
            <person name="Whiston E."/>
            <person name="Hung C.-Y."/>
            <person name="McMahan C."/>
            <person name="White J."/>
            <person name="Sykes S."/>
            <person name="Heiman D."/>
            <person name="Young S."/>
            <person name="Zeng Q."/>
            <person name="Abouelleil A."/>
            <person name="Aftuck L."/>
            <person name="Bessette D."/>
            <person name="Brown A."/>
            <person name="FitzGerald M."/>
            <person name="Lui A."/>
            <person name="Macdonald J.P."/>
            <person name="Priest M."/>
            <person name="Orbach M.J."/>
            <person name="Galgiani J.N."/>
            <person name="Kirkland T.N."/>
            <person name="Cole G.T."/>
            <person name="Birren B.W."/>
            <person name="Henn M.R."/>
            <person name="Taylor J.W."/>
            <person name="Rounsley S.D."/>
        </authorList>
    </citation>
    <scope>NUCLEOTIDE SEQUENCE [LARGE SCALE GENOMIC DNA]</scope>
    <source>
        <strain evidence="2">H538.4</strain>
    </source>
</reference>
<accession>A0A0J8RYM7</accession>
<dbReference type="AlphaFoldDB" id="A0A0J8RYM7"/>